<evidence type="ECO:0000256" key="1">
    <source>
        <dbReference type="ARBA" id="ARBA00004123"/>
    </source>
</evidence>
<evidence type="ECO:0000256" key="6">
    <source>
        <dbReference type="ARBA" id="ARBA00023242"/>
    </source>
</evidence>
<keyword evidence="10" id="KW-1185">Reference proteome</keyword>
<organism evidence="9 10">
    <name type="scientific">Entamoeba invadens IP1</name>
    <dbReference type="NCBI Taxonomy" id="370355"/>
    <lineage>
        <taxon>Eukaryota</taxon>
        <taxon>Amoebozoa</taxon>
        <taxon>Evosea</taxon>
        <taxon>Archamoebae</taxon>
        <taxon>Mastigamoebida</taxon>
        <taxon>Entamoebidae</taxon>
        <taxon>Entamoeba</taxon>
    </lineage>
</organism>
<evidence type="ECO:0000256" key="5">
    <source>
        <dbReference type="ARBA" id="ARBA00023204"/>
    </source>
</evidence>
<evidence type="ECO:0000313" key="9">
    <source>
        <dbReference type="EMBL" id="ELP87744.1"/>
    </source>
</evidence>
<dbReference type="RefSeq" id="XP_004254515.1">
    <property type="nucleotide sequence ID" value="XM_004254467.1"/>
</dbReference>
<dbReference type="GO" id="GO:0070914">
    <property type="term" value="P:UV-damage excision repair"/>
    <property type="evidence" value="ECO:0007669"/>
    <property type="project" value="TreeGrafter"/>
</dbReference>
<reference evidence="9 10" key="1">
    <citation type="submission" date="2012-10" db="EMBL/GenBank/DDBJ databases">
        <authorList>
            <person name="Zafar N."/>
            <person name="Inman J."/>
            <person name="Hall N."/>
            <person name="Lorenzi H."/>
            <person name="Caler E."/>
        </authorList>
    </citation>
    <scope>NUCLEOTIDE SEQUENCE [LARGE SCALE GENOMIC DNA]</scope>
    <source>
        <strain evidence="9 10">IP1</strain>
    </source>
</reference>
<dbReference type="InterPro" id="IPR004579">
    <property type="entry name" value="ERCC1/RAD10/SWI10"/>
</dbReference>
<dbReference type="Gene3D" id="1.10.150.20">
    <property type="entry name" value="5' to 3' exonuclease, C-terminal subdomain"/>
    <property type="match status" value="1"/>
</dbReference>
<protein>
    <submittedName>
        <fullName evidence="9">Mating-type switching protein swi10, putative</fullName>
    </submittedName>
</protein>
<dbReference type="OMA" id="PHCVLVH"/>
<dbReference type="InterPro" id="IPR010994">
    <property type="entry name" value="RuvA_2-like"/>
</dbReference>
<dbReference type="AlphaFoldDB" id="A0A0A1U6Z7"/>
<keyword evidence="5" id="KW-0234">DNA repair</keyword>
<dbReference type="VEuPathDB" id="AmoebaDB:EIN_410970"/>
<evidence type="ECO:0000256" key="2">
    <source>
        <dbReference type="ARBA" id="ARBA00008283"/>
    </source>
</evidence>
<name>A0A0A1U6Z7_ENTIV</name>
<dbReference type="PANTHER" id="PTHR12749">
    <property type="entry name" value="EXCISION REPAIR CROSS-COMPLEMENTING 1 ERCC1"/>
    <property type="match status" value="1"/>
</dbReference>
<dbReference type="EMBL" id="KB206788">
    <property type="protein sequence ID" value="ELP87744.1"/>
    <property type="molecule type" value="Genomic_DNA"/>
</dbReference>
<keyword evidence="4" id="KW-0238">DNA-binding</keyword>
<dbReference type="GeneID" id="14886715"/>
<evidence type="ECO:0000256" key="7">
    <source>
        <dbReference type="SAM" id="MobiDB-lite"/>
    </source>
</evidence>
<dbReference type="GO" id="GO:0006302">
    <property type="term" value="P:double-strand break repair"/>
    <property type="evidence" value="ECO:0007669"/>
    <property type="project" value="UniProtKB-ARBA"/>
</dbReference>
<dbReference type="Proteomes" id="UP000014680">
    <property type="component" value="Unassembled WGS sequence"/>
</dbReference>
<dbReference type="OrthoDB" id="10262814at2759"/>
<comment type="similarity">
    <text evidence="2">Belongs to the ERCC1/RAD10/SWI10 family.</text>
</comment>
<evidence type="ECO:0000256" key="4">
    <source>
        <dbReference type="ARBA" id="ARBA00023125"/>
    </source>
</evidence>
<sequence>MKHGMSQNIYLIRANPIQKNNHVLVDSIKRKIIYDKTVAPGDFVGGNRVVLFFLSYKYYITNKPYLGVIIEKMKTVPKYQQRVVLFVLDEENYDQNVICEINLAIFPTNGVLVISQSYAEAARYVEEYSCVKNTSQRKSIELNDRTKVINALAMTTMLNVNDVTTLLERFITLKRIGGADKEELKKCKKLGPKKVDSLWKVLHAPFTVPSNKSIKDFVKTLQITKPSQTETEQPKKRKYELPKEGDQVLEID</sequence>
<feature type="region of interest" description="Disordered" evidence="7">
    <location>
        <begin position="225"/>
        <end position="252"/>
    </location>
</feature>
<dbReference type="GO" id="GO:0000110">
    <property type="term" value="C:nucleotide-excision repair factor 1 complex"/>
    <property type="evidence" value="ECO:0007669"/>
    <property type="project" value="TreeGrafter"/>
</dbReference>
<dbReference type="GO" id="GO:0003684">
    <property type="term" value="F:damaged DNA binding"/>
    <property type="evidence" value="ECO:0007669"/>
    <property type="project" value="InterPro"/>
</dbReference>
<evidence type="ECO:0000259" key="8">
    <source>
        <dbReference type="Pfam" id="PF03834"/>
    </source>
</evidence>
<dbReference type="Gene3D" id="3.40.50.10130">
    <property type="match status" value="1"/>
</dbReference>
<dbReference type="InterPro" id="IPR047260">
    <property type="entry name" value="ERCC1-like_central_dom"/>
</dbReference>
<dbReference type="GO" id="GO:0006312">
    <property type="term" value="P:mitotic recombination"/>
    <property type="evidence" value="ECO:0007669"/>
    <property type="project" value="TreeGrafter"/>
</dbReference>
<dbReference type="GO" id="GO:0070522">
    <property type="term" value="C:ERCC4-ERCC1 complex"/>
    <property type="evidence" value="ECO:0007669"/>
    <property type="project" value="TreeGrafter"/>
</dbReference>
<dbReference type="Pfam" id="PF03834">
    <property type="entry name" value="Rad10"/>
    <property type="match status" value="1"/>
</dbReference>
<dbReference type="KEGG" id="eiv:EIN_410970"/>
<evidence type="ECO:0000256" key="3">
    <source>
        <dbReference type="ARBA" id="ARBA00022763"/>
    </source>
</evidence>
<dbReference type="InterPro" id="IPR011335">
    <property type="entry name" value="Restrct_endonuc-II-like"/>
</dbReference>
<feature type="domain" description="ERCC1-like central" evidence="8">
    <location>
        <begin position="12"/>
        <end position="128"/>
    </location>
</feature>
<dbReference type="SUPFAM" id="SSF47781">
    <property type="entry name" value="RuvA domain 2-like"/>
    <property type="match status" value="1"/>
</dbReference>
<keyword evidence="3" id="KW-0227">DNA damage</keyword>
<comment type="subcellular location">
    <subcellularLocation>
        <location evidence="1">Nucleus</location>
    </subcellularLocation>
</comment>
<accession>A0A0A1U6Z7</accession>
<dbReference type="PANTHER" id="PTHR12749:SF0">
    <property type="entry name" value="DNA EXCISION REPAIR PROTEIN ERCC-1"/>
    <property type="match status" value="1"/>
</dbReference>
<gene>
    <name evidence="9" type="ORF">EIN_410970</name>
</gene>
<keyword evidence="6" id="KW-0539">Nucleus</keyword>
<proteinExistence type="inferred from homology"/>
<dbReference type="GO" id="GO:0003697">
    <property type="term" value="F:single-stranded DNA binding"/>
    <property type="evidence" value="ECO:0007669"/>
    <property type="project" value="TreeGrafter"/>
</dbReference>
<dbReference type="SUPFAM" id="SSF52980">
    <property type="entry name" value="Restriction endonuclease-like"/>
    <property type="match status" value="1"/>
</dbReference>
<evidence type="ECO:0000313" key="10">
    <source>
        <dbReference type="Proteomes" id="UP000014680"/>
    </source>
</evidence>